<dbReference type="InterPro" id="IPR009057">
    <property type="entry name" value="Homeodomain-like_sf"/>
</dbReference>
<dbReference type="PROSITE" id="PS00041">
    <property type="entry name" value="HTH_ARAC_FAMILY_1"/>
    <property type="match status" value="1"/>
</dbReference>
<dbReference type="PRINTS" id="PR00032">
    <property type="entry name" value="HTHARAC"/>
</dbReference>
<dbReference type="SUPFAM" id="SSF55785">
    <property type="entry name" value="PYP-like sensor domain (PAS domain)"/>
    <property type="match status" value="1"/>
</dbReference>
<name>A0A9X4E667_9NEIS</name>
<evidence type="ECO:0000256" key="1">
    <source>
        <dbReference type="ARBA" id="ARBA00023015"/>
    </source>
</evidence>
<dbReference type="Gene3D" id="1.10.10.60">
    <property type="entry name" value="Homeodomain-like"/>
    <property type="match status" value="1"/>
</dbReference>
<evidence type="ECO:0000256" key="2">
    <source>
        <dbReference type="ARBA" id="ARBA00023125"/>
    </source>
</evidence>
<dbReference type="Pfam" id="PF08448">
    <property type="entry name" value="PAS_4"/>
    <property type="match status" value="1"/>
</dbReference>
<dbReference type="GO" id="GO:0003700">
    <property type="term" value="F:DNA-binding transcription factor activity"/>
    <property type="evidence" value="ECO:0007669"/>
    <property type="project" value="InterPro"/>
</dbReference>
<dbReference type="EMBL" id="JAPQFL010000007">
    <property type="protein sequence ID" value="MDD9328576.1"/>
    <property type="molecule type" value="Genomic_DNA"/>
</dbReference>
<dbReference type="SMART" id="SM00342">
    <property type="entry name" value="HTH_ARAC"/>
    <property type="match status" value="1"/>
</dbReference>
<dbReference type="PANTHER" id="PTHR43280:SF28">
    <property type="entry name" value="HTH-TYPE TRANSCRIPTIONAL ACTIVATOR RHAS"/>
    <property type="match status" value="1"/>
</dbReference>
<feature type="domain" description="HTH araC/xylS-type" evidence="4">
    <location>
        <begin position="150"/>
        <end position="247"/>
    </location>
</feature>
<dbReference type="InterPro" id="IPR018060">
    <property type="entry name" value="HTH_AraC"/>
</dbReference>
<dbReference type="InterPro" id="IPR018062">
    <property type="entry name" value="HTH_AraC-typ_CS"/>
</dbReference>
<keyword evidence="1" id="KW-0805">Transcription regulation</keyword>
<dbReference type="PANTHER" id="PTHR43280">
    <property type="entry name" value="ARAC-FAMILY TRANSCRIPTIONAL REGULATOR"/>
    <property type="match status" value="1"/>
</dbReference>
<reference evidence="5" key="1">
    <citation type="submission" date="2022-10" db="EMBL/GenBank/DDBJ databases">
        <authorList>
            <person name="Boutroux M."/>
        </authorList>
    </citation>
    <scope>NUCLEOTIDE SEQUENCE</scope>
    <source>
        <strain evidence="5">51.81</strain>
    </source>
</reference>
<dbReference type="InterPro" id="IPR020449">
    <property type="entry name" value="Tscrpt_reg_AraC-type_HTH"/>
</dbReference>
<dbReference type="EMBL" id="CP146598">
    <property type="protein sequence ID" value="WWY03968.1"/>
    <property type="molecule type" value="Genomic_DNA"/>
</dbReference>
<dbReference type="InterPro" id="IPR013656">
    <property type="entry name" value="PAS_4"/>
</dbReference>
<gene>
    <name evidence="5" type="ORF">ORY91_002010</name>
    <name evidence="6" type="ORF">V9W64_04395</name>
</gene>
<keyword evidence="7" id="KW-1185">Reference proteome</keyword>
<dbReference type="Proteomes" id="UP001149607">
    <property type="component" value="Chromosome"/>
</dbReference>
<dbReference type="RefSeq" id="WP_274585644.1">
    <property type="nucleotide sequence ID" value="NZ_CP145811.1"/>
</dbReference>
<dbReference type="SUPFAM" id="SSF46689">
    <property type="entry name" value="Homeodomain-like"/>
    <property type="match status" value="2"/>
</dbReference>
<dbReference type="InterPro" id="IPR035965">
    <property type="entry name" value="PAS-like_dom_sf"/>
</dbReference>
<protein>
    <submittedName>
        <fullName evidence="5">AraC family transcriptional regulator</fullName>
    </submittedName>
</protein>
<keyword evidence="3" id="KW-0804">Transcription</keyword>
<evidence type="ECO:0000313" key="7">
    <source>
        <dbReference type="Proteomes" id="UP001149607"/>
    </source>
</evidence>
<proteinExistence type="predicted"/>
<evidence type="ECO:0000313" key="6">
    <source>
        <dbReference type="EMBL" id="WWY03968.1"/>
    </source>
</evidence>
<dbReference type="PROSITE" id="PS01124">
    <property type="entry name" value="HTH_ARAC_FAMILY_2"/>
    <property type="match status" value="1"/>
</dbReference>
<evidence type="ECO:0000313" key="5">
    <source>
        <dbReference type="EMBL" id="MDD9328576.1"/>
    </source>
</evidence>
<dbReference type="AlphaFoldDB" id="A0A9X4E667"/>
<evidence type="ECO:0000256" key="3">
    <source>
        <dbReference type="ARBA" id="ARBA00023163"/>
    </source>
</evidence>
<accession>A0A9X4E667</accession>
<sequence>MNPELPAYRPADLDELLRSLHLFAPVLRVLPSTVFFVKNTRAEYVYANDTLLHRLQLPDMAALTGKTSEDLFRSEWGRRYTQQDREVLSGGRTISGKLELHTYTSGGLGWCITHKMPVYNPQGGIIAMFGVSVDVDGNDGNRPELNRKIALIETYIAEHFGQNIKMQDLERISRLSTAQIERYFKKIFRITPSQYIQKVRMEAAVALLETDLSVTETAARCGYADHSAFTRQFKNLIGISPSEFKKSRQGGRV</sequence>
<dbReference type="Pfam" id="PF12833">
    <property type="entry name" value="HTH_18"/>
    <property type="match status" value="1"/>
</dbReference>
<dbReference type="Gene3D" id="3.30.450.20">
    <property type="entry name" value="PAS domain"/>
    <property type="match status" value="1"/>
</dbReference>
<reference evidence="6" key="2">
    <citation type="submission" date="2024-02" db="EMBL/GenBank/DDBJ databases">
        <title>Neisseria leonii sp. nov.</title>
        <authorList>
            <person name="Boutroux M."/>
            <person name="Favre-Rochex S."/>
            <person name="Gorgette O."/>
            <person name="Touak G."/>
            <person name="Muhle E."/>
            <person name="Chesneau O."/>
            <person name="Clermont D."/>
            <person name="Rahi P."/>
        </authorList>
    </citation>
    <scope>NUCLEOTIDE SEQUENCE</scope>
    <source>
        <strain evidence="6">51.81</strain>
    </source>
</reference>
<organism evidence="5">
    <name type="scientific">Neisseria leonii</name>
    <dbReference type="NCBI Taxonomy" id="2995413"/>
    <lineage>
        <taxon>Bacteria</taxon>
        <taxon>Pseudomonadati</taxon>
        <taxon>Pseudomonadota</taxon>
        <taxon>Betaproteobacteria</taxon>
        <taxon>Neisseriales</taxon>
        <taxon>Neisseriaceae</taxon>
        <taxon>Neisseria</taxon>
    </lineage>
</organism>
<keyword evidence="2" id="KW-0238">DNA-binding</keyword>
<evidence type="ECO:0000259" key="4">
    <source>
        <dbReference type="PROSITE" id="PS01124"/>
    </source>
</evidence>
<dbReference type="GO" id="GO:0043565">
    <property type="term" value="F:sequence-specific DNA binding"/>
    <property type="evidence" value="ECO:0007669"/>
    <property type="project" value="InterPro"/>
</dbReference>